<keyword evidence="1 4" id="KW-0808">Transferase</keyword>
<keyword evidence="3 4" id="KW-0501">Molybdenum cofactor biosynthesis</keyword>
<dbReference type="GO" id="GO:0030151">
    <property type="term" value="F:molybdenum ion binding"/>
    <property type="evidence" value="ECO:0007669"/>
    <property type="project" value="UniProtKB-UniRule"/>
</dbReference>
<sequence length="837" mass="91955">MSPTDRFYNEDIDTIRQREYPMLKDATYLDHSGTTLYAKSLVESFATSMIDGLYGNPHSGSASSILSTKNIENVRLRVLQFVKADPEEFDVVFTANATAAIKLVNDAFRSREKGFSYLYHRDAHTSLIGVRESASQGHCFTSDEAVKHWIESDDEARESGETPTLFAYPAQSNMNGRRLPLTWPGQVRKTKSNTYILLDVAAFVSTAQLDLSKVDEAPDFLSMSFYKIFGFPDLGALIVKKTSGHMLGQRKYFGGGTVDLVTCLEEQSYIPKNETIHQQLEDGTLPIHSILALNSAFDVHKRLYGSMDQISKHTSTLARNLYQGLSTLKHFNGQPVCTIYTDSPSSYDGKQQGATVAFNIKDSNGQWVDNSEIEKIASIRNIHLRIGGVCNAGGIAHYLDISPSEMRENLALGQRCGINSLGVGGKPTGIIRVSLGAMSNMTDVTTFIDFVSQFFLEEDSPYQVDDSNPEKVETHSLFVESLTVYPIKSCSGWPVPSNTPWEIKKEGLSFDREWCLVHSGTGRILSQKRYPRMALLKPEIDLKGGLLRVRVKGDENEAPEQVSVPLDFRSADFKPQPSNSTAAVNVTAYNSPQISEFFTSALGVPCNLARFPASAAGPSTSTRHSKPRLQKAQVPRKRPMEESLRMLSATVQDPSIPPQSSTPSVCSASRPLLFSNESPILCTTRPSLDSLNSELTQRGKPPIHYSVFRSNIVIGSSSSPSSPSSSSSSSSSSSPSSLTPTPTPAYIEDTWTHLQIGSSNSAAVFEMLGKCQRCSMVCVNQETGEKSEEPFVTLAKTRRFDNKVYFGAHMALVWGDRDVDRVFVGVGDVVKARGSTC</sequence>
<dbReference type="EMBL" id="QGML01001059">
    <property type="protein sequence ID" value="TVY89889.1"/>
    <property type="molecule type" value="Genomic_DNA"/>
</dbReference>
<feature type="domain" description="MOSC" evidence="6">
    <location>
        <begin position="644"/>
        <end position="833"/>
    </location>
</feature>
<dbReference type="InterPro" id="IPR000192">
    <property type="entry name" value="Aminotrans_V_dom"/>
</dbReference>
<dbReference type="PANTHER" id="PTHR14237:SF80">
    <property type="entry name" value="MOLYBDENUM COFACTOR SULFURASE"/>
    <property type="match status" value="1"/>
</dbReference>
<evidence type="ECO:0000259" key="6">
    <source>
        <dbReference type="PROSITE" id="PS51340"/>
    </source>
</evidence>
<dbReference type="InterPro" id="IPR005303">
    <property type="entry name" value="MOCOS_middle"/>
</dbReference>
<dbReference type="AlphaFoldDB" id="A0A559MA96"/>
<feature type="region of interest" description="Disordered" evidence="5">
    <location>
        <begin position="614"/>
        <end position="640"/>
    </location>
</feature>
<keyword evidence="2 4" id="KW-0663">Pyridoxal phosphate</keyword>
<feature type="modified residue" description="N6-(pyridoxal phosphate)lysine" evidence="4">
    <location>
        <position position="227"/>
    </location>
</feature>
<accession>A0A559MA96</accession>
<name>A0A559MA96_9HELO</name>
<reference evidence="7 8" key="1">
    <citation type="submission" date="2018-05" db="EMBL/GenBank/DDBJ databases">
        <title>Genome sequencing and assembly of the regulated plant pathogen Lachnellula willkommii and related sister species for the development of diagnostic species identification markers.</title>
        <authorList>
            <person name="Giroux E."/>
            <person name="Bilodeau G."/>
        </authorList>
    </citation>
    <scope>NUCLEOTIDE SEQUENCE [LARGE SCALE GENOMIC DNA]</scope>
    <source>
        <strain evidence="7 8">CBS 172.35</strain>
    </source>
</reference>
<dbReference type="Gene3D" id="3.90.1150.10">
    <property type="entry name" value="Aspartate Aminotransferase, domain 1"/>
    <property type="match status" value="1"/>
</dbReference>
<evidence type="ECO:0000256" key="2">
    <source>
        <dbReference type="ARBA" id="ARBA00022898"/>
    </source>
</evidence>
<dbReference type="InterPro" id="IPR028886">
    <property type="entry name" value="MoCo_sulfurase"/>
</dbReference>
<dbReference type="InterPro" id="IPR015421">
    <property type="entry name" value="PyrdxlP-dep_Trfase_major"/>
</dbReference>
<dbReference type="HAMAP" id="MF_03050">
    <property type="entry name" value="MOCOS"/>
    <property type="match status" value="1"/>
</dbReference>
<dbReference type="Proteomes" id="UP000315522">
    <property type="component" value="Unassembled WGS sequence"/>
</dbReference>
<dbReference type="Gene3D" id="3.40.640.10">
    <property type="entry name" value="Type I PLP-dependent aspartate aminotransferase-like (Major domain)"/>
    <property type="match status" value="1"/>
</dbReference>
<evidence type="ECO:0000313" key="7">
    <source>
        <dbReference type="EMBL" id="TVY89889.1"/>
    </source>
</evidence>
<gene>
    <name evidence="4 7" type="primary">hxB</name>
    <name evidence="7" type="ORF">LAWI1_G001729</name>
</gene>
<comment type="catalytic activity">
    <reaction evidence="4">
        <text>Mo-molybdopterin + L-cysteine + AH2 = thio-Mo-molybdopterin + L-alanine + A + H2O</text>
        <dbReference type="Rhea" id="RHEA:42636"/>
        <dbReference type="ChEBI" id="CHEBI:13193"/>
        <dbReference type="ChEBI" id="CHEBI:15377"/>
        <dbReference type="ChEBI" id="CHEBI:17499"/>
        <dbReference type="ChEBI" id="CHEBI:35235"/>
        <dbReference type="ChEBI" id="CHEBI:57972"/>
        <dbReference type="ChEBI" id="CHEBI:71302"/>
        <dbReference type="ChEBI" id="CHEBI:82685"/>
        <dbReference type="EC" id="2.8.1.9"/>
    </reaction>
</comment>
<dbReference type="PROSITE" id="PS51340">
    <property type="entry name" value="MOSC"/>
    <property type="match status" value="1"/>
</dbReference>
<dbReference type="GO" id="GO:0008265">
    <property type="term" value="F:molybdenum cofactor sulfurtransferase activity"/>
    <property type="evidence" value="ECO:0007669"/>
    <property type="project" value="UniProtKB-UniRule"/>
</dbReference>
<evidence type="ECO:0000256" key="5">
    <source>
        <dbReference type="SAM" id="MobiDB-lite"/>
    </source>
</evidence>
<dbReference type="Pfam" id="PF00266">
    <property type="entry name" value="Aminotran_5"/>
    <property type="match status" value="1"/>
</dbReference>
<dbReference type="SUPFAM" id="SSF141673">
    <property type="entry name" value="MOSC N-terminal domain-like"/>
    <property type="match status" value="1"/>
</dbReference>
<comment type="caution">
    <text evidence="7">The sequence shown here is derived from an EMBL/GenBank/DDBJ whole genome shotgun (WGS) entry which is preliminary data.</text>
</comment>
<comment type="similarity">
    <text evidence="4">Belongs to the class-V pyridoxal-phosphate-dependent aminotransferase family. MOCOS subfamily.</text>
</comment>
<dbReference type="GO" id="GO:0030170">
    <property type="term" value="F:pyridoxal phosphate binding"/>
    <property type="evidence" value="ECO:0007669"/>
    <property type="project" value="UniProtKB-UniRule"/>
</dbReference>
<dbReference type="EC" id="2.8.1.9" evidence="4"/>
<dbReference type="InterPro" id="IPR005302">
    <property type="entry name" value="MoCF_Sase_C"/>
</dbReference>
<dbReference type="Pfam" id="PF03473">
    <property type="entry name" value="MOSC"/>
    <property type="match status" value="1"/>
</dbReference>
<dbReference type="PANTHER" id="PTHR14237">
    <property type="entry name" value="MOLYBDOPTERIN COFACTOR SULFURASE MOSC"/>
    <property type="match status" value="1"/>
</dbReference>
<feature type="active site" evidence="4">
    <location>
        <position position="390"/>
    </location>
</feature>
<feature type="compositionally biased region" description="Low complexity" evidence="5">
    <location>
        <begin position="716"/>
        <end position="737"/>
    </location>
</feature>
<evidence type="ECO:0000313" key="8">
    <source>
        <dbReference type="Proteomes" id="UP000315522"/>
    </source>
</evidence>
<dbReference type="GO" id="GO:0016829">
    <property type="term" value="F:lyase activity"/>
    <property type="evidence" value="ECO:0007669"/>
    <property type="project" value="UniProtKB-UniRule"/>
</dbReference>
<dbReference type="SUPFAM" id="SSF53383">
    <property type="entry name" value="PLP-dependent transferases"/>
    <property type="match status" value="1"/>
</dbReference>
<dbReference type="GO" id="GO:0006777">
    <property type="term" value="P:Mo-molybdopterin cofactor biosynthetic process"/>
    <property type="evidence" value="ECO:0007669"/>
    <property type="project" value="UniProtKB-UniRule"/>
</dbReference>
<proteinExistence type="inferred from homology"/>
<dbReference type="Pfam" id="PF03476">
    <property type="entry name" value="MOSC_N"/>
    <property type="match status" value="1"/>
</dbReference>
<evidence type="ECO:0000256" key="3">
    <source>
        <dbReference type="ARBA" id="ARBA00023150"/>
    </source>
</evidence>
<evidence type="ECO:0000256" key="4">
    <source>
        <dbReference type="HAMAP-Rule" id="MF_03050"/>
    </source>
</evidence>
<comment type="cofactor">
    <cofactor evidence="4">
        <name>pyridoxal 5'-phosphate</name>
        <dbReference type="ChEBI" id="CHEBI:597326"/>
    </cofactor>
</comment>
<protein>
    <recommendedName>
        <fullName evidence="4">Molybdenum cofactor sulfurase</fullName>
        <shortName evidence="4">MCS</shortName>
        <shortName evidence="4">MOS</shortName>
        <shortName evidence="4">MoCo sulfurase</shortName>
        <ecNumber evidence="4">2.8.1.9</ecNumber>
    </recommendedName>
    <alternativeName>
        <fullName evidence="4">Molybdenum cofactor sulfurtransferase</fullName>
    </alternativeName>
</protein>
<dbReference type="InterPro" id="IPR015422">
    <property type="entry name" value="PyrdxlP-dep_Trfase_small"/>
</dbReference>
<evidence type="ECO:0000256" key="1">
    <source>
        <dbReference type="ARBA" id="ARBA00022679"/>
    </source>
</evidence>
<organism evidence="7 8">
    <name type="scientific">Lachnellula willkommii</name>
    <dbReference type="NCBI Taxonomy" id="215461"/>
    <lineage>
        <taxon>Eukaryota</taxon>
        <taxon>Fungi</taxon>
        <taxon>Dikarya</taxon>
        <taxon>Ascomycota</taxon>
        <taxon>Pezizomycotina</taxon>
        <taxon>Leotiomycetes</taxon>
        <taxon>Helotiales</taxon>
        <taxon>Lachnaceae</taxon>
        <taxon>Lachnellula</taxon>
    </lineage>
</organism>
<keyword evidence="8" id="KW-1185">Reference proteome</keyword>
<feature type="compositionally biased region" description="Basic residues" evidence="5">
    <location>
        <begin position="623"/>
        <end position="637"/>
    </location>
</feature>
<comment type="function">
    <text evidence="4">Sulfurates the molybdenum cofactor. Sulfation of molybdenum is essential for xanthine dehydrogenase (XDH) and aldehyde oxidase (ADO) enzymes in which molybdenum cofactor is liganded by 1 oxygen and 1 sulfur atom in active form.</text>
</comment>
<dbReference type="InterPro" id="IPR015424">
    <property type="entry name" value="PyrdxlP-dep_Trfase"/>
</dbReference>
<feature type="region of interest" description="Disordered" evidence="5">
    <location>
        <begin position="716"/>
        <end position="744"/>
    </location>
</feature>